<dbReference type="Pfam" id="PF18029">
    <property type="entry name" value="Glyoxalase_6"/>
    <property type="match status" value="1"/>
</dbReference>
<dbReference type="RefSeq" id="WP_214534549.1">
    <property type="nucleotide sequence ID" value="NZ_JAHFVK010000001.1"/>
</dbReference>
<accession>A0ABS5W0H5</accession>
<dbReference type="Proteomes" id="UP000811255">
    <property type="component" value="Unassembled WGS sequence"/>
</dbReference>
<organism evidence="2 3">
    <name type="scientific">Croceibacterium selenioxidans</name>
    <dbReference type="NCBI Taxonomy" id="2838833"/>
    <lineage>
        <taxon>Bacteria</taxon>
        <taxon>Pseudomonadati</taxon>
        <taxon>Pseudomonadota</taxon>
        <taxon>Alphaproteobacteria</taxon>
        <taxon>Sphingomonadales</taxon>
        <taxon>Erythrobacteraceae</taxon>
        <taxon>Croceibacterium</taxon>
    </lineage>
</organism>
<reference evidence="2 3" key="1">
    <citation type="submission" date="2021-05" db="EMBL/GenBank/DDBJ databases">
        <title>Croceibacterium sp. LX-88 genome sequence.</title>
        <authorList>
            <person name="Luo X."/>
        </authorList>
    </citation>
    <scope>NUCLEOTIDE SEQUENCE [LARGE SCALE GENOMIC DNA]</scope>
    <source>
        <strain evidence="2 3">LX-88</strain>
    </source>
</reference>
<evidence type="ECO:0000259" key="1">
    <source>
        <dbReference type="PROSITE" id="PS51819"/>
    </source>
</evidence>
<dbReference type="InterPro" id="IPR041581">
    <property type="entry name" value="Glyoxalase_6"/>
</dbReference>
<dbReference type="InterPro" id="IPR029068">
    <property type="entry name" value="Glyas_Bleomycin-R_OHBP_Dase"/>
</dbReference>
<gene>
    <name evidence="2" type="ORF">KK137_02935</name>
</gene>
<proteinExistence type="predicted"/>
<dbReference type="PROSITE" id="PS51819">
    <property type="entry name" value="VOC"/>
    <property type="match status" value="1"/>
</dbReference>
<protein>
    <submittedName>
        <fullName evidence="2">VOC family protein</fullName>
    </submittedName>
</protein>
<feature type="domain" description="VOC" evidence="1">
    <location>
        <begin position="7"/>
        <end position="127"/>
    </location>
</feature>
<dbReference type="CDD" id="cd06587">
    <property type="entry name" value="VOC"/>
    <property type="match status" value="1"/>
</dbReference>
<dbReference type="InterPro" id="IPR037523">
    <property type="entry name" value="VOC_core"/>
</dbReference>
<evidence type="ECO:0000313" key="3">
    <source>
        <dbReference type="Proteomes" id="UP000811255"/>
    </source>
</evidence>
<evidence type="ECO:0000313" key="2">
    <source>
        <dbReference type="EMBL" id="MBT2133280.1"/>
    </source>
</evidence>
<sequence length="130" mass="13687">MAAAQVRLGFFKLNVPEMAPALAFWAEAFGFTVTTSFDEPEFLEHILALPGQETGPNLLLVAYKDGRDVGVGPGHGPVGLICDDIETAHGRALACGASQLTGVFETAGVKVAMLRSPQGHEIELIQLPAS</sequence>
<comment type="caution">
    <text evidence="2">The sequence shown here is derived from an EMBL/GenBank/DDBJ whole genome shotgun (WGS) entry which is preliminary data.</text>
</comment>
<dbReference type="Gene3D" id="3.10.180.10">
    <property type="entry name" value="2,3-Dihydroxybiphenyl 1,2-Dioxygenase, domain 1"/>
    <property type="match status" value="1"/>
</dbReference>
<dbReference type="EMBL" id="JAHFVK010000001">
    <property type="protein sequence ID" value="MBT2133280.1"/>
    <property type="molecule type" value="Genomic_DNA"/>
</dbReference>
<name>A0ABS5W0H5_9SPHN</name>
<dbReference type="SUPFAM" id="SSF54593">
    <property type="entry name" value="Glyoxalase/Bleomycin resistance protein/Dihydroxybiphenyl dioxygenase"/>
    <property type="match status" value="1"/>
</dbReference>
<keyword evidence="3" id="KW-1185">Reference proteome</keyword>